<dbReference type="PANTHER" id="PTHR47099">
    <property type="entry name" value="METHYLCOBAMIDE:COM METHYLTRANSFERASE MTBA"/>
    <property type="match status" value="1"/>
</dbReference>
<dbReference type="KEGG" id="geo:Geob_2543"/>
<dbReference type="Proteomes" id="UP000007721">
    <property type="component" value="Chromosome"/>
</dbReference>
<dbReference type="GO" id="GO:0006779">
    <property type="term" value="P:porphyrin-containing compound biosynthetic process"/>
    <property type="evidence" value="ECO:0007669"/>
    <property type="project" value="InterPro"/>
</dbReference>
<dbReference type="HOGENOM" id="CLU_040933_2_1_7"/>
<dbReference type="GO" id="GO:0032259">
    <property type="term" value="P:methylation"/>
    <property type="evidence" value="ECO:0007669"/>
    <property type="project" value="UniProtKB-KW"/>
</dbReference>
<dbReference type="GO" id="GO:0004853">
    <property type="term" value="F:uroporphyrinogen decarboxylase activity"/>
    <property type="evidence" value="ECO:0007669"/>
    <property type="project" value="InterPro"/>
</dbReference>
<dbReference type="GO" id="GO:0008168">
    <property type="term" value="F:methyltransferase activity"/>
    <property type="evidence" value="ECO:0007669"/>
    <property type="project" value="UniProtKB-KW"/>
</dbReference>
<accession>B9M0P1</accession>
<feature type="domain" description="Uroporphyrinogen decarboxylase (URO-D)" evidence="1">
    <location>
        <begin position="5"/>
        <end position="338"/>
    </location>
</feature>
<sequence>MSLSPKQRLLDTVKKKKVDRPPVICTGGMMNAAIVDVMDRSGHTLPEGHFNSDLMAAIATDVHKDTGFENLGIPFCMTVEAEVLGSDIDFGTLACEPKIAREPFPSVRDVVYRDIDRMLGSGRILTLAGAAERLAKAHPDVPVIGSVTGPISTAASIVDPMQFLKELRKEREGANRVLDYVSDFLVAFARILVESGATAICIGDPTATGEILGPKMFSDYAVTYLNKVIDGIHATGVPVLVHICGEMKAVKPSIPLLRADAISTDAFVNLRLLKEEYPQLTTMGNVSTFLLELGDPDKVARHTEGLVREGIDIISPACGLSTASPISNIRAMTSVVKEPA</sequence>
<dbReference type="EMBL" id="CP001390">
    <property type="protein sequence ID" value="ACM20894.1"/>
    <property type="molecule type" value="Genomic_DNA"/>
</dbReference>
<evidence type="ECO:0000313" key="3">
    <source>
        <dbReference type="Proteomes" id="UP000007721"/>
    </source>
</evidence>
<evidence type="ECO:0000313" key="2">
    <source>
        <dbReference type="EMBL" id="ACM20894.1"/>
    </source>
</evidence>
<protein>
    <submittedName>
        <fullName evidence="2">Methylcob(III)amide--coenzyme M methyltransferase, putative</fullName>
    </submittedName>
</protein>
<gene>
    <name evidence="2" type="ordered locus">Geob_2543</name>
</gene>
<dbReference type="eggNOG" id="COG0407">
    <property type="taxonomic scope" value="Bacteria"/>
</dbReference>
<keyword evidence="3" id="KW-1185">Reference proteome</keyword>
<proteinExistence type="predicted"/>
<organism evidence="2 3">
    <name type="scientific">Geotalea daltonii (strain DSM 22248 / JCM 15807 / FRC-32)</name>
    <name type="common">Geobacter daltonii</name>
    <dbReference type="NCBI Taxonomy" id="316067"/>
    <lineage>
        <taxon>Bacteria</taxon>
        <taxon>Pseudomonadati</taxon>
        <taxon>Thermodesulfobacteriota</taxon>
        <taxon>Desulfuromonadia</taxon>
        <taxon>Geobacterales</taxon>
        <taxon>Geobacteraceae</taxon>
        <taxon>Geotalea</taxon>
    </lineage>
</organism>
<evidence type="ECO:0000259" key="1">
    <source>
        <dbReference type="Pfam" id="PF01208"/>
    </source>
</evidence>
<dbReference type="STRING" id="316067.Geob_2543"/>
<dbReference type="NCBIfam" id="NF004889">
    <property type="entry name" value="PRK06252.1"/>
    <property type="match status" value="1"/>
</dbReference>
<keyword evidence="2" id="KW-0808">Transferase</keyword>
<dbReference type="InterPro" id="IPR000257">
    <property type="entry name" value="Uroporphyrinogen_deCOase"/>
</dbReference>
<dbReference type="Pfam" id="PF01208">
    <property type="entry name" value="URO-D"/>
    <property type="match status" value="1"/>
</dbReference>
<dbReference type="PANTHER" id="PTHR47099:SF1">
    <property type="entry name" value="METHYLCOBAMIDE:COM METHYLTRANSFERASE MTBA"/>
    <property type="match status" value="1"/>
</dbReference>
<keyword evidence="2" id="KW-0489">Methyltransferase</keyword>
<dbReference type="RefSeq" id="WP_012647623.1">
    <property type="nucleotide sequence ID" value="NC_011979.1"/>
</dbReference>
<reference evidence="2 3" key="1">
    <citation type="submission" date="2009-01" db="EMBL/GenBank/DDBJ databases">
        <title>Complete sequence of Geobacter sp. FRC-32.</title>
        <authorList>
            <consortium name="US DOE Joint Genome Institute"/>
            <person name="Lucas S."/>
            <person name="Copeland A."/>
            <person name="Lapidus A."/>
            <person name="Glavina del Rio T."/>
            <person name="Dalin E."/>
            <person name="Tice H."/>
            <person name="Bruce D."/>
            <person name="Goodwin L."/>
            <person name="Pitluck S."/>
            <person name="Saunders E."/>
            <person name="Brettin T."/>
            <person name="Detter J.C."/>
            <person name="Han C."/>
            <person name="Larimer F."/>
            <person name="Land M."/>
            <person name="Hauser L."/>
            <person name="Kyrpides N."/>
            <person name="Ovchinnikova G."/>
            <person name="Kostka J."/>
            <person name="Richardson P."/>
        </authorList>
    </citation>
    <scope>NUCLEOTIDE SEQUENCE [LARGE SCALE GENOMIC DNA]</scope>
    <source>
        <strain evidence="3">DSM 22248 / JCM 15807 / FRC-32</strain>
    </source>
</reference>
<dbReference type="InterPro" id="IPR052024">
    <property type="entry name" value="Methanogen_methyltrans"/>
</dbReference>
<dbReference type="Gene3D" id="3.20.20.210">
    <property type="match status" value="1"/>
</dbReference>
<dbReference type="InterPro" id="IPR038071">
    <property type="entry name" value="UROD/MetE-like_sf"/>
</dbReference>
<dbReference type="AlphaFoldDB" id="B9M0P1"/>
<dbReference type="SUPFAM" id="SSF51726">
    <property type="entry name" value="UROD/MetE-like"/>
    <property type="match status" value="1"/>
</dbReference>
<name>B9M0P1_GEODF</name>
<dbReference type="OrthoDB" id="8452307at2"/>